<dbReference type="PANTHER" id="PTHR46589:SF1">
    <property type="entry name" value="APOPTOTIC CHROMATIN CONDENSATION INDUCER IN THE NUCLEUS"/>
    <property type="match status" value="1"/>
</dbReference>
<feature type="compositionally biased region" description="Polar residues" evidence="1">
    <location>
        <begin position="45"/>
        <end position="68"/>
    </location>
</feature>
<dbReference type="InterPro" id="IPR052793">
    <property type="entry name" value="EJC-associated_protein"/>
</dbReference>
<dbReference type="PANTHER" id="PTHR46589">
    <property type="entry name" value="APOPTOTIC CHROMATIN CONDENSATION INDUCER IN THE NUCLEUS"/>
    <property type="match status" value="1"/>
</dbReference>
<evidence type="ECO:0000256" key="1">
    <source>
        <dbReference type="SAM" id="MobiDB-lite"/>
    </source>
</evidence>
<dbReference type="Ensembl" id="ENSCCET00000011071.1">
    <property type="protein sequence ID" value="ENSCCEP00000006833.1"/>
    <property type="gene ID" value="ENSCCEG00000007284.1"/>
</dbReference>
<feature type="compositionally biased region" description="Low complexity" evidence="1">
    <location>
        <begin position="155"/>
        <end position="164"/>
    </location>
</feature>
<feature type="compositionally biased region" description="Basic residues" evidence="1">
    <location>
        <begin position="100"/>
        <end position="123"/>
    </location>
</feature>
<dbReference type="Proteomes" id="UP000694410">
    <property type="component" value="Unplaced"/>
</dbReference>
<name>A0A8C0ZAV5_CYACU</name>
<dbReference type="GO" id="GO:0071011">
    <property type="term" value="C:precatalytic spliceosome"/>
    <property type="evidence" value="ECO:0007669"/>
    <property type="project" value="TreeGrafter"/>
</dbReference>
<feature type="compositionally biased region" description="Basic residues" evidence="1">
    <location>
        <begin position="130"/>
        <end position="154"/>
    </location>
</feature>
<organism evidence="2 3">
    <name type="scientific">Cyanistes caeruleus</name>
    <name type="common">Eurasian blue tit</name>
    <name type="synonym">Parus caeruleus</name>
    <dbReference type="NCBI Taxonomy" id="156563"/>
    <lineage>
        <taxon>Eukaryota</taxon>
        <taxon>Metazoa</taxon>
        <taxon>Chordata</taxon>
        <taxon>Craniata</taxon>
        <taxon>Vertebrata</taxon>
        <taxon>Euteleostomi</taxon>
        <taxon>Archelosauria</taxon>
        <taxon>Archosauria</taxon>
        <taxon>Dinosauria</taxon>
        <taxon>Saurischia</taxon>
        <taxon>Theropoda</taxon>
        <taxon>Coelurosauria</taxon>
        <taxon>Aves</taxon>
        <taxon>Neognathae</taxon>
        <taxon>Neoaves</taxon>
        <taxon>Telluraves</taxon>
        <taxon>Australaves</taxon>
        <taxon>Passeriformes</taxon>
        <taxon>Paridae</taxon>
        <taxon>Cyanistes</taxon>
    </lineage>
</organism>
<feature type="region of interest" description="Disordered" evidence="1">
    <location>
        <begin position="45"/>
        <end position="164"/>
    </location>
</feature>
<accession>A0A8C0ZAV5</accession>
<keyword evidence="3" id="KW-1185">Reference proteome</keyword>
<dbReference type="GO" id="GO:0061574">
    <property type="term" value="C:ASAP complex"/>
    <property type="evidence" value="ECO:0007669"/>
    <property type="project" value="TreeGrafter"/>
</dbReference>
<dbReference type="AlphaFoldDB" id="A0A8C0ZAV5"/>
<sequence>KNSGFEVFGKRNRWDLGLEIFCFLTEICVICPKIQALMLENLQKHSSPHPTFQPNSQMGEAMGQNSIIKQYLEKQQELLQQGRDPPEPRGEKSPKIPKNSPKKPRKKFPKKTRKKFTKIHKNSPKNSQKFPKKPRKKFPKIHKKFPKNSPKKPGKNSQKFPKNP</sequence>
<evidence type="ECO:0000313" key="2">
    <source>
        <dbReference type="Ensembl" id="ENSCCEP00000006833.1"/>
    </source>
</evidence>
<reference evidence="2" key="2">
    <citation type="submission" date="2025-09" db="UniProtKB">
        <authorList>
            <consortium name="Ensembl"/>
        </authorList>
    </citation>
    <scope>IDENTIFICATION</scope>
</reference>
<reference evidence="2" key="1">
    <citation type="submission" date="2025-08" db="UniProtKB">
        <authorList>
            <consortium name="Ensembl"/>
        </authorList>
    </citation>
    <scope>IDENTIFICATION</scope>
</reference>
<feature type="compositionally biased region" description="Basic and acidic residues" evidence="1">
    <location>
        <begin position="84"/>
        <end position="94"/>
    </location>
</feature>
<protein>
    <submittedName>
        <fullName evidence="2">Uncharacterized protein</fullName>
    </submittedName>
</protein>
<dbReference type="GO" id="GO:0003723">
    <property type="term" value="F:RNA binding"/>
    <property type="evidence" value="ECO:0007669"/>
    <property type="project" value="TreeGrafter"/>
</dbReference>
<dbReference type="GO" id="GO:0008380">
    <property type="term" value="P:RNA splicing"/>
    <property type="evidence" value="ECO:0007669"/>
    <property type="project" value="TreeGrafter"/>
</dbReference>
<evidence type="ECO:0000313" key="3">
    <source>
        <dbReference type="Proteomes" id="UP000694410"/>
    </source>
</evidence>
<proteinExistence type="predicted"/>